<organism evidence="2 3">
    <name type="scientific">Uncinocarpus reesii (strain UAMH 1704)</name>
    <dbReference type="NCBI Taxonomy" id="336963"/>
    <lineage>
        <taxon>Eukaryota</taxon>
        <taxon>Fungi</taxon>
        <taxon>Dikarya</taxon>
        <taxon>Ascomycota</taxon>
        <taxon>Pezizomycotina</taxon>
        <taxon>Eurotiomycetes</taxon>
        <taxon>Eurotiomycetidae</taxon>
        <taxon>Onygenales</taxon>
        <taxon>Onygenaceae</taxon>
        <taxon>Uncinocarpus</taxon>
    </lineage>
</organism>
<dbReference type="AlphaFoldDB" id="C4JG67"/>
<dbReference type="InParanoid" id="C4JG67"/>
<evidence type="ECO:0000256" key="1">
    <source>
        <dbReference type="SAM" id="Coils"/>
    </source>
</evidence>
<evidence type="ECO:0000313" key="3">
    <source>
        <dbReference type="Proteomes" id="UP000002058"/>
    </source>
</evidence>
<keyword evidence="1" id="KW-0175">Coiled coil</keyword>
<dbReference type="SUPFAM" id="SSF57997">
    <property type="entry name" value="Tropomyosin"/>
    <property type="match status" value="1"/>
</dbReference>
<dbReference type="OrthoDB" id="4206342at2759"/>
<protein>
    <submittedName>
        <fullName evidence="2">Uncharacterized protein</fullName>
    </submittedName>
</protein>
<dbReference type="KEGG" id="ure:UREG_02465"/>
<proteinExistence type="predicted"/>
<sequence>MEDILRELSEIKGQIGMLEKQSGALDEKYTALEERSMSLEEKYKMLEERSMSLEEKYKMLEERSMSLREKTSVLDNHIAGGGDILGDIMTIQYCQEQQLPYVAEYKEDFQKAYRIAFDKALIEAPSYPPEVIRAFDIWASVHELSAWQAHDNKATREDIKKQAAGIIDAALSTEKNQLEARLGNGGDLRVAFDTMVRLFTAGR</sequence>
<dbReference type="VEuPathDB" id="FungiDB:UREG_02465"/>
<keyword evidence="3" id="KW-1185">Reference proteome</keyword>
<reference evidence="3" key="1">
    <citation type="journal article" date="2009" name="Genome Res.">
        <title>Comparative genomic analyses of the human fungal pathogens Coccidioides and their relatives.</title>
        <authorList>
            <person name="Sharpton T.J."/>
            <person name="Stajich J.E."/>
            <person name="Rounsley S.D."/>
            <person name="Gardner M.J."/>
            <person name="Wortman J.R."/>
            <person name="Jordar V.S."/>
            <person name="Maiti R."/>
            <person name="Kodira C.D."/>
            <person name="Neafsey D.E."/>
            <person name="Zeng Q."/>
            <person name="Hung C.-Y."/>
            <person name="McMahan C."/>
            <person name="Muszewska A."/>
            <person name="Grynberg M."/>
            <person name="Mandel M.A."/>
            <person name="Kellner E.M."/>
            <person name="Barker B.M."/>
            <person name="Galgiani J.N."/>
            <person name="Orbach M.J."/>
            <person name="Kirkland T.N."/>
            <person name="Cole G.T."/>
            <person name="Henn M.R."/>
            <person name="Birren B.W."/>
            <person name="Taylor J.W."/>
        </authorList>
    </citation>
    <scope>NUCLEOTIDE SEQUENCE [LARGE SCALE GENOMIC DNA]</scope>
    <source>
        <strain evidence="3">UAMH 1704</strain>
    </source>
</reference>
<dbReference type="RefSeq" id="XP_002542949.1">
    <property type="nucleotide sequence ID" value="XM_002542903.1"/>
</dbReference>
<dbReference type="EMBL" id="CH476615">
    <property type="protein sequence ID" value="EEP77616.1"/>
    <property type="molecule type" value="Genomic_DNA"/>
</dbReference>
<dbReference type="eggNOG" id="ENOG502RSHA">
    <property type="taxonomic scope" value="Eukaryota"/>
</dbReference>
<dbReference type="Gene3D" id="1.20.5.340">
    <property type="match status" value="1"/>
</dbReference>
<accession>C4JG67</accession>
<dbReference type="HOGENOM" id="CLU_086139_0_0_1"/>
<gene>
    <name evidence="2" type="ORF">UREG_02465</name>
</gene>
<dbReference type="Proteomes" id="UP000002058">
    <property type="component" value="Unassembled WGS sequence"/>
</dbReference>
<name>C4JG67_UNCRE</name>
<dbReference type="GeneID" id="8443153"/>
<evidence type="ECO:0000313" key="2">
    <source>
        <dbReference type="EMBL" id="EEP77616.1"/>
    </source>
</evidence>
<feature type="coiled-coil region" evidence="1">
    <location>
        <begin position="1"/>
        <end position="70"/>
    </location>
</feature>